<evidence type="ECO:0000313" key="1">
    <source>
        <dbReference type="EMBL" id="QIN83691.1"/>
    </source>
</evidence>
<sequence>MNTMLDPRIDVPQDEDKQDLREFPTEVFPTTVARFISEAAASTVVPPEMVGVPLLVGFASAIGASRVIEVHEDWHEPSTLYAAVIGDPGVKKSPATNKAFRFVEDQQKELRKAYRYERKKYESDTSDTSDANSKEEPKLERVLVDDTTVEGLAMVLDENRRGVLVHRDELSAWIRSMDQYKTGKGSDRQFWLSAWTNKYHSVDRKGQKEPIMLDRPCVSVYGGIQPEVLHEVRNGREDGLLDRFIFTYPEKMRSRWTEERISDQSKEAVREVYDTLRGLELNEDGQIPVKFDADAKHLYVQLYDQHQEEMEVPGFPTRLVGPWSKLEGYLARLTLVLSLVRSSHDGTPERIEIGDVLKANVLLDYFKDQTRKVYGEMFEQDPMDQLAIDVVKFVDAVGGRIKEEPTFIFQVLKSDYKPERSDELTKKLKKIAKRVPDLEVDHGTTANTGGRRWLSITLKNGVAAVAAVAGEPLTRAEASKGADLTQGTKLAIPDGSQSKEYVVELGTRLILYALDRQTHDWQCHTEAVKIMERRYDEAEKQRNGEVPF</sequence>
<dbReference type="Pfam" id="PF13148">
    <property type="entry name" value="DUF3987"/>
    <property type="match status" value="2"/>
</dbReference>
<organism evidence="1 2">
    <name type="scientific">Rubrobacter tropicus</name>
    <dbReference type="NCBI Taxonomy" id="2653851"/>
    <lineage>
        <taxon>Bacteria</taxon>
        <taxon>Bacillati</taxon>
        <taxon>Actinomycetota</taxon>
        <taxon>Rubrobacteria</taxon>
        <taxon>Rubrobacterales</taxon>
        <taxon>Rubrobacteraceae</taxon>
        <taxon>Rubrobacter</taxon>
    </lineage>
</organism>
<accession>A0A6G8QB56</accession>
<dbReference type="InterPro" id="IPR025048">
    <property type="entry name" value="DUF3987"/>
</dbReference>
<proteinExistence type="predicted"/>
<dbReference type="RefSeq" id="WP_166177198.1">
    <property type="nucleotide sequence ID" value="NZ_CP045119.1"/>
</dbReference>
<dbReference type="Proteomes" id="UP000501452">
    <property type="component" value="Chromosome"/>
</dbReference>
<dbReference type="EMBL" id="CP045119">
    <property type="protein sequence ID" value="QIN83691.1"/>
    <property type="molecule type" value="Genomic_DNA"/>
</dbReference>
<protein>
    <submittedName>
        <fullName evidence="1">DUF3987 domain-containing protein</fullName>
    </submittedName>
</protein>
<gene>
    <name evidence="1" type="ORF">GBA63_14420</name>
</gene>
<reference evidence="1 2" key="1">
    <citation type="submission" date="2019-10" db="EMBL/GenBank/DDBJ databases">
        <title>Rubrobacter sp nov SCSIO 52090 isolated from a deep-sea sediment in the South China Sea.</title>
        <authorList>
            <person name="Chen R.W."/>
        </authorList>
    </citation>
    <scope>NUCLEOTIDE SEQUENCE [LARGE SCALE GENOMIC DNA]</scope>
    <source>
        <strain evidence="1 2">SCSIO 52909</strain>
    </source>
</reference>
<name>A0A6G8QB56_9ACTN</name>
<dbReference type="KEGG" id="rub:GBA63_14420"/>
<evidence type="ECO:0000313" key="2">
    <source>
        <dbReference type="Proteomes" id="UP000501452"/>
    </source>
</evidence>
<dbReference type="AlphaFoldDB" id="A0A6G8QB56"/>
<keyword evidence="2" id="KW-1185">Reference proteome</keyword>